<sequence length="141" mass="16285">MCLLSWKTCTYSTLDEFCLLGSWSCTTLLVEDRVLPLWFDPNFHERLGLPSSTESSREFFHHALLPYSSIMVAGFFDFPPIAFFKPIRMRTAKPHNRQEAENEWKGDCRCDQGTKKSYLIKGKRQNIWIGKSQIKSTDVGA</sequence>
<protein>
    <submittedName>
        <fullName evidence="1">Uncharacterized protein</fullName>
    </submittedName>
</protein>
<dbReference type="EMBL" id="GISG01011872">
    <property type="protein sequence ID" value="MBA4616521.1"/>
    <property type="molecule type" value="Transcribed_RNA"/>
</dbReference>
<reference evidence="1" key="2">
    <citation type="submission" date="2020-07" db="EMBL/GenBank/DDBJ databases">
        <authorList>
            <person name="Vera ALvarez R."/>
            <person name="Arias-Moreno D.M."/>
            <person name="Jimenez-Jacinto V."/>
            <person name="Jimenez-Bremont J.F."/>
            <person name="Swaminathan K."/>
            <person name="Moose S.P."/>
            <person name="Guerrero-Gonzalez M.L."/>
            <person name="Marino-Ramirez L."/>
            <person name="Landsman D."/>
            <person name="Rodriguez-Kessler M."/>
            <person name="Delgado-Sanchez P."/>
        </authorList>
    </citation>
    <scope>NUCLEOTIDE SEQUENCE</scope>
    <source>
        <tissue evidence="1">Cladode</tissue>
    </source>
</reference>
<evidence type="ECO:0000313" key="1">
    <source>
        <dbReference type="EMBL" id="MBA4616521.1"/>
    </source>
</evidence>
<reference evidence="1" key="1">
    <citation type="journal article" date="2013" name="J. Plant Res.">
        <title>Effect of fungi and light on seed germination of three Opuntia species from semiarid lands of central Mexico.</title>
        <authorList>
            <person name="Delgado-Sanchez P."/>
            <person name="Jimenez-Bremont J.F."/>
            <person name="Guerrero-Gonzalez Mde L."/>
            <person name="Flores J."/>
        </authorList>
    </citation>
    <scope>NUCLEOTIDE SEQUENCE</scope>
    <source>
        <tissue evidence="1">Cladode</tissue>
    </source>
</reference>
<accession>A0A7C9CEG3</accession>
<organism evidence="1">
    <name type="scientific">Opuntia streptacantha</name>
    <name type="common">Prickly pear cactus</name>
    <name type="synonym">Opuntia cardona</name>
    <dbReference type="NCBI Taxonomy" id="393608"/>
    <lineage>
        <taxon>Eukaryota</taxon>
        <taxon>Viridiplantae</taxon>
        <taxon>Streptophyta</taxon>
        <taxon>Embryophyta</taxon>
        <taxon>Tracheophyta</taxon>
        <taxon>Spermatophyta</taxon>
        <taxon>Magnoliopsida</taxon>
        <taxon>eudicotyledons</taxon>
        <taxon>Gunneridae</taxon>
        <taxon>Pentapetalae</taxon>
        <taxon>Caryophyllales</taxon>
        <taxon>Cactineae</taxon>
        <taxon>Cactaceae</taxon>
        <taxon>Opuntioideae</taxon>
        <taxon>Opuntia</taxon>
    </lineage>
</organism>
<proteinExistence type="predicted"/>
<name>A0A7C9CEG3_OPUST</name>
<dbReference type="AlphaFoldDB" id="A0A7C9CEG3"/>